<evidence type="ECO:0000313" key="2">
    <source>
        <dbReference type="Proteomes" id="UP000433928"/>
    </source>
</evidence>
<dbReference type="SUPFAM" id="SSF56935">
    <property type="entry name" value="Porins"/>
    <property type="match status" value="1"/>
</dbReference>
<dbReference type="Proteomes" id="UP000433928">
    <property type="component" value="Unassembled WGS sequence"/>
</dbReference>
<proteinExistence type="predicted"/>
<dbReference type="AlphaFoldDB" id="A0A6I0K125"/>
<name>A0A6I0K125_BACUN</name>
<evidence type="ECO:0008006" key="3">
    <source>
        <dbReference type="Google" id="ProtNLM"/>
    </source>
</evidence>
<accession>A0A6I0K125</accession>
<dbReference type="EMBL" id="WCUG01000247">
    <property type="protein sequence ID" value="KAB4158643.1"/>
    <property type="molecule type" value="Genomic_DNA"/>
</dbReference>
<comment type="caution">
    <text evidence="1">The sequence shown here is derived from an EMBL/GenBank/DDBJ whole genome shotgun (WGS) entry which is preliminary data.</text>
</comment>
<sequence>GNGYGQAVNYYAFRTSSDVQGDNNFNHGWWTPENKSNKYPRINYTDGRYTPLQGYGFVRLQDLSLSYTFRQPWVQKAGIGNLKVYMACKNLFTISGWEGGDPEVQQTLGSGYTYGYPLSRTVSFGLNLTF</sequence>
<protein>
    <recommendedName>
        <fullName evidence="3">SusC/RagA family TonB-linked outer membrane protein</fullName>
    </recommendedName>
</protein>
<reference evidence="1 2" key="1">
    <citation type="journal article" date="2019" name="Nat. Med.">
        <title>A library of human gut bacterial isolates paired with longitudinal multiomics data enables mechanistic microbiome research.</title>
        <authorList>
            <person name="Poyet M."/>
            <person name="Groussin M."/>
            <person name="Gibbons S.M."/>
            <person name="Avila-Pacheco J."/>
            <person name="Jiang X."/>
            <person name="Kearney S.M."/>
            <person name="Perrotta A.R."/>
            <person name="Berdy B."/>
            <person name="Zhao S."/>
            <person name="Lieberman T.D."/>
            <person name="Swanson P.K."/>
            <person name="Smith M."/>
            <person name="Roesemann S."/>
            <person name="Alexander J.E."/>
            <person name="Rich S.A."/>
            <person name="Livny J."/>
            <person name="Vlamakis H."/>
            <person name="Clish C."/>
            <person name="Bullock K."/>
            <person name="Deik A."/>
            <person name="Scott J."/>
            <person name="Pierce K.A."/>
            <person name="Xavier R.J."/>
            <person name="Alm E.J."/>
        </authorList>
    </citation>
    <scope>NUCLEOTIDE SEQUENCE [LARGE SCALE GENOMIC DNA]</scope>
    <source>
        <strain evidence="1 2">BIOML-A27</strain>
    </source>
</reference>
<feature type="non-terminal residue" evidence="1">
    <location>
        <position position="1"/>
    </location>
</feature>
<organism evidence="1 2">
    <name type="scientific">Bacteroides uniformis</name>
    <dbReference type="NCBI Taxonomy" id="820"/>
    <lineage>
        <taxon>Bacteria</taxon>
        <taxon>Pseudomonadati</taxon>
        <taxon>Bacteroidota</taxon>
        <taxon>Bacteroidia</taxon>
        <taxon>Bacteroidales</taxon>
        <taxon>Bacteroidaceae</taxon>
        <taxon>Bacteroides</taxon>
    </lineage>
</organism>
<evidence type="ECO:0000313" key="1">
    <source>
        <dbReference type="EMBL" id="KAB4158643.1"/>
    </source>
</evidence>
<gene>
    <name evidence="1" type="ORF">GAQ59_24165</name>
</gene>